<comment type="pathway">
    <text evidence="9">Porphyrin-containing compound metabolism; heme O biosynthesis; heme O from protoheme: step 1/1.</text>
</comment>
<keyword evidence="3 9" id="KW-0808">Transferase</keyword>
<name>A0A6N6RHC6_9FLAO</name>
<dbReference type="CDD" id="cd13957">
    <property type="entry name" value="PT_UbiA_Cox10"/>
    <property type="match status" value="1"/>
</dbReference>
<feature type="transmembrane region" description="Helical" evidence="9">
    <location>
        <begin position="51"/>
        <end position="71"/>
    </location>
</feature>
<evidence type="ECO:0000256" key="2">
    <source>
        <dbReference type="ARBA" id="ARBA00022475"/>
    </source>
</evidence>
<evidence type="ECO:0000256" key="3">
    <source>
        <dbReference type="ARBA" id="ARBA00022679"/>
    </source>
</evidence>
<dbReference type="HAMAP" id="MF_00154">
    <property type="entry name" value="CyoE_CtaB"/>
    <property type="match status" value="1"/>
</dbReference>
<dbReference type="InterPro" id="IPR044878">
    <property type="entry name" value="UbiA_sf"/>
</dbReference>
<gene>
    <name evidence="10" type="primary">cyoE</name>
    <name evidence="9" type="synonym">ctaB</name>
    <name evidence="10" type="ORF">F8C67_06295</name>
</gene>
<dbReference type="RefSeq" id="WP_151666968.1">
    <property type="nucleotide sequence ID" value="NZ_WBVO01000003.1"/>
</dbReference>
<keyword evidence="11" id="KW-1185">Reference proteome</keyword>
<evidence type="ECO:0000256" key="9">
    <source>
        <dbReference type="HAMAP-Rule" id="MF_00154"/>
    </source>
</evidence>
<feature type="transmembrane region" description="Helical" evidence="9">
    <location>
        <begin position="147"/>
        <end position="167"/>
    </location>
</feature>
<feature type="transmembrane region" description="Helical" evidence="9">
    <location>
        <begin position="244"/>
        <end position="263"/>
    </location>
</feature>
<evidence type="ECO:0000256" key="7">
    <source>
        <dbReference type="ARBA" id="ARBA00023136"/>
    </source>
</evidence>
<evidence type="ECO:0000256" key="5">
    <source>
        <dbReference type="ARBA" id="ARBA00022989"/>
    </source>
</evidence>
<dbReference type="Proteomes" id="UP000468650">
    <property type="component" value="Unassembled WGS sequence"/>
</dbReference>
<sequence>MKESSTTYLGGSRTLQARLSDYTQLLKFRLTSSVVFSASAGYLLATDSFNWSVFVALVLGGFLTVGASNAFNQIWERNRDALMNRTKNRPLAAGRMSVTEGLIVSTLALIAGAVLLFRINPMSAYFGLLSVGLYTLVYTPMKARTPWAVFVGAFPGAIPFMLGWVAATNDFDIEPGLLFAVQFFWQFPHFWAIGWVAYEDYAKAGYYLLPTRKRDQTSANLIITYTIWTIFVSLLPVFSFTGALTLSIPSAIVVFLLGLWLLSKAIKLKRNPGREAARSLMLTSVGYLPLVQIVYVLERYLF</sequence>
<dbReference type="GO" id="GO:0008495">
    <property type="term" value="F:protoheme IX farnesyltransferase activity"/>
    <property type="evidence" value="ECO:0007669"/>
    <property type="project" value="UniProtKB-UniRule"/>
</dbReference>
<comment type="catalytic activity">
    <reaction evidence="8 9">
        <text>heme b + (2E,6E)-farnesyl diphosphate + H2O = Fe(II)-heme o + diphosphate</text>
        <dbReference type="Rhea" id="RHEA:28070"/>
        <dbReference type="ChEBI" id="CHEBI:15377"/>
        <dbReference type="ChEBI" id="CHEBI:33019"/>
        <dbReference type="ChEBI" id="CHEBI:60344"/>
        <dbReference type="ChEBI" id="CHEBI:60530"/>
        <dbReference type="ChEBI" id="CHEBI:175763"/>
        <dbReference type="EC" id="2.5.1.141"/>
    </reaction>
</comment>
<dbReference type="Pfam" id="PF01040">
    <property type="entry name" value="UbiA"/>
    <property type="match status" value="1"/>
</dbReference>
<feature type="transmembrane region" description="Helical" evidence="9">
    <location>
        <begin position="179"/>
        <end position="198"/>
    </location>
</feature>
<dbReference type="GO" id="GO:0005886">
    <property type="term" value="C:plasma membrane"/>
    <property type="evidence" value="ECO:0007669"/>
    <property type="project" value="UniProtKB-SubCell"/>
</dbReference>
<dbReference type="UniPathway" id="UPA00834">
    <property type="reaction ID" value="UER00712"/>
</dbReference>
<evidence type="ECO:0000256" key="6">
    <source>
        <dbReference type="ARBA" id="ARBA00023133"/>
    </source>
</evidence>
<evidence type="ECO:0000313" key="11">
    <source>
        <dbReference type="Proteomes" id="UP000468650"/>
    </source>
</evidence>
<dbReference type="GO" id="GO:0006784">
    <property type="term" value="P:heme A biosynthetic process"/>
    <property type="evidence" value="ECO:0007669"/>
    <property type="project" value="TreeGrafter"/>
</dbReference>
<proteinExistence type="inferred from homology"/>
<evidence type="ECO:0000256" key="8">
    <source>
        <dbReference type="ARBA" id="ARBA00047690"/>
    </source>
</evidence>
<keyword evidence="2 9" id="KW-1003">Cell membrane</keyword>
<dbReference type="EC" id="2.5.1.141" evidence="9"/>
<keyword evidence="6 9" id="KW-0350">Heme biosynthesis</keyword>
<feature type="transmembrane region" description="Helical" evidence="9">
    <location>
        <begin position="275"/>
        <end position="297"/>
    </location>
</feature>
<dbReference type="PANTHER" id="PTHR43448">
    <property type="entry name" value="PROTOHEME IX FARNESYLTRANSFERASE, MITOCHONDRIAL"/>
    <property type="match status" value="1"/>
</dbReference>
<comment type="function">
    <text evidence="9">Converts heme B (protoheme IX) to heme O by substitution of the vinyl group on carbon 2 of heme B porphyrin ring with a hydroxyethyl farnesyl side group.</text>
</comment>
<organism evidence="10 11">
    <name type="scientific">Phaeocystidibacter luteus</name>
    <dbReference type="NCBI Taxonomy" id="911197"/>
    <lineage>
        <taxon>Bacteria</taxon>
        <taxon>Pseudomonadati</taxon>
        <taxon>Bacteroidota</taxon>
        <taxon>Flavobacteriia</taxon>
        <taxon>Flavobacteriales</taxon>
        <taxon>Phaeocystidibacteraceae</taxon>
        <taxon>Phaeocystidibacter</taxon>
    </lineage>
</organism>
<dbReference type="AlphaFoldDB" id="A0A6N6RHC6"/>
<dbReference type="OrthoDB" id="9814417at2"/>
<protein>
    <recommendedName>
        <fullName evidence="9">Protoheme IX farnesyltransferase</fullName>
        <ecNumber evidence="9">2.5.1.141</ecNumber>
    </recommendedName>
    <alternativeName>
        <fullName evidence="9">Heme B farnesyltransferase</fullName>
    </alternativeName>
    <alternativeName>
        <fullName evidence="9">Heme O synthase</fullName>
    </alternativeName>
</protein>
<reference evidence="10 11" key="1">
    <citation type="submission" date="2019-09" db="EMBL/GenBank/DDBJ databases">
        <title>Genomes of family Cryomorphaceae.</title>
        <authorList>
            <person name="Bowman J.P."/>
        </authorList>
    </citation>
    <scope>NUCLEOTIDE SEQUENCE [LARGE SCALE GENOMIC DNA]</scope>
    <source>
        <strain evidence="10 11">LMG 25704</strain>
    </source>
</reference>
<feature type="transmembrane region" description="Helical" evidence="9">
    <location>
        <begin position="122"/>
        <end position="140"/>
    </location>
</feature>
<comment type="subcellular location">
    <subcellularLocation>
        <location evidence="9">Cell membrane</location>
        <topology evidence="9">Multi-pass membrane protein</topology>
    </subcellularLocation>
    <subcellularLocation>
        <location evidence="1">Membrane</location>
        <topology evidence="1">Multi-pass membrane protein</topology>
    </subcellularLocation>
</comment>
<keyword evidence="4 9" id="KW-0812">Transmembrane</keyword>
<evidence type="ECO:0000256" key="4">
    <source>
        <dbReference type="ARBA" id="ARBA00022692"/>
    </source>
</evidence>
<keyword evidence="7 9" id="KW-0472">Membrane</keyword>
<dbReference type="EMBL" id="WBVO01000003">
    <property type="protein sequence ID" value="KAB2813766.1"/>
    <property type="molecule type" value="Genomic_DNA"/>
</dbReference>
<accession>A0A6N6RHC6</accession>
<dbReference type="InterPro" id="IPR006369">
    <property type="entry name" value="Protohaem_IX_farnesylTrfase"/>
</dbReference>
<dbReference type="GO" id="GO:0048034">
    <property type="term" value="P:heme O biosynthetic process"/>
    <property type="evidence" value="ECO:0007669"/>
    <property type="project" value="UniProtKB-UniRule"/>
</dbReference>
<dbReference type="NCBIfam" id="TIGR01473">
    <property type="entry name" value="cyoE_ctaB"/>
    <property type="match status" value="1"/>
</dbReference>
<comment type="miscellaneous">
    <text evidence="9">Carbon 2 of the heme B porphyrin ring is defined according to the Fischer nomenclature.</text>
</comment>
<dbReference type="PANTHER" id="PTHR43448:SF2">
    <property type="entry name" value="PROTOHEME IX FARNESYLTRANSFERASE, MITOCHONDRIAL"/>
    <property type="match status" value="1"/>
</dbReference>
<evidence type="ECO:0000313" key="10">
    <source>
        <dbReference type="EMBL" id="KAB2813766.1"/>
    </source>
</evidence>
<evidence type="ECO:0000256" key="1">
    <source>
        <dbReference type="ARBA" id="ARBA00004141"/>
    </source>
</evidence>
<dbReference type="InterPro" id="IPR000537">
    <property type="entry name" value="UbiA_prenyltransferase"/>
</dbReference>
<keyword evidence="5 9" id="KW-1133">Transmembrane helix</keyword>
<dbReference type="Gene3D" id="1.10.357.140">
    <property type="entry name" value="UbiA prenyltransferase"/>
    <property type="match status" value="1"/>
</dbReference>
<comment type="caution">
    <text evidence="10">The sequence shown here is derived from an EMBL/GenBank/DDBJ whole genome shotgun (WGS) entry which is preliminary data.</text>
</comment>
<feature type="transmembrane region" description="Helical" evidence="9">
    <location>
        <begin position="92"/>
        <end position="116"/>
    </location>
</feature>
<feature type="transmembrane region" description="Helical" evidence="9">
    <location>
        <begin position="219"/>
        <end position="238"/>
    </location>
</feature>
<comment type="similarity">
    <text evidence="9">Belongs to the UbiA prenyltransferase family. Protoheme IX farnesyltransferase subfamily.</text>
</comment>